<evidence type="ECO:0000256" key="1">
    <source>
        <dbReference type="SAM" id="MobiDB-lite"/>
    </source>
</evidence>
<name>A0ABD2MS74_9CUCU</name>
<dbReference type="AlphaFoldDB" id="A0ABD2MS74"/>
<dbReference type="EMBL" id="JABFTP020000021">
    <property type="protein sequence ID" value="KAL3269250.1"/>
    <property type="molecule type" value="Genomic_DNA"/>
</dbReference>
<gene>
    <name evidence="2" type="ORF">HHI36_008330</name>
</gene>
<feature type="compositionally biased region" description="Polar residues" evidence="1">
    <location>
        <begin position="179"/>
        <end position="190"/>
    </location>
</feature>
<protein>
    <submittedName>
        <fullName evidence="2">Uncharacterized protein</fullName>
    </submittedName>
</protein>
<keyword evidence="3" id="KW-1185">Reference proteome</keyword>
<sequence>MSSVIPILNKDRRQSVSALDRSPYLSHHRASVSIERPIVALQQYKSRRSSCFVERPVFGHVGGGRPRNFTSFEHSSHSDRKMPISIERPSCSFHHQPIINFESSKESSLNSSPYKPLVLIESPYLRETVPVLTLPKMSRSFEQPSKIKPKPERMANSLEMAAVSIETVPIHEEERCSSPEKSVSPERSTSPISIYIDETKVTAPLLEALKSSDV</sequence>
<evidence type="ECO:0000313" key="3">
    <source>
        <dbReference type="Proteomes" id="UP001516400"/>
    </source>
</evidence>
<organism evidence="2 3">
    <name type="scientific">Cryptolaemus montrouzieri</name>
    <dbReference type="NCBI Taxonomy" id="559131"/>
    <lineage>
        <taxon>Eukaryota</taxon>
        <taxon>Metazoa</taxon>
        <taxon>Ecdysozoa</taxon>
        <taxon>Arthropoda</taxon>
        <taxon>Hexapoda</taxon>
        <taxon>Insecta</taxon>
        <taxon>Pterygota</taxon>
        <taxon>Neoptera</taxon>
        <taxon>Endopterygota</taxon>
        <taxon>Coleoptera</taxon>
        <taxon>Polyphaga</taxon>
        <taxon>Cucujiformia</taxon>
        <taxon>Coccinelloidea</taxon>
        <taxon>Coccinellidae</taxon>
        <taxon>Scymninae</taxon>
        <taxon>Scymnini</taxon>
        <taxon>Cryptolaemus</taxon>
    </lineage>
</organism>
<proteinExistence type="predicted"/>
<reference evidence="2 3" key="1">
    <citation type="journal article" date="2021" name="BMC Biol.">
        <title>Horizontally acquired antibacterial genes associated with adaptive radiation of ladybird beetles.</title>
        <authorList>
            <person name="Li H.S."/>
            <person name="Tang X.F."/>
            <person name="Huang Y.H."/>
            <person name="Xu Z.Y."/>
            <person name="Chen M.L."/>
            <person name="Du X.Y."/>
            <person name="Qiu B.Y."/>
            <person name="Chen P.T."/>
            <person name="Zhang W."/>
            <person name="Slipinski A."/>
            <person name="Escalona H.E."/>
            <person name="Waterhouse R.M."/>
            <person name="Zwick A."/>
            <person name="Pang H."/>
        </authorList>
    </citation>
    <scope>NUCLEOTIDE SEQUENCE [LARGE SCALE GENOMIC DNA]</scope>
    <source>
        <strain evidence="2">SYSU2018</strain>
    </source>
</reference>
<evidence type="ECO:0000313" key="2">
    <source>
        <dbReference type="EMBL" id="KAL3269250.1"/>
    </source>
</evidence>
<accession>A0ABD2MS74</accession>
<comment type="caution">
    <text evidence="2">The sequence shown here is derived from an EMBL/GenBank/DDBJ whole genome shotgun (WGS) entry which is preliminary data.</text>
</comment>
<dbReference type="Proteomes" id="UP001516400">
    <property type="component" value="Unassembled WGS sequence"/>
</dbReference>
<feature type="region of interest" description="Disordered" evidence="1">
    <location>
        <begin position="171"/>
        <end position="190"/>
    </location>
</feature>